<dbReference type="InterPro" id="IPR011990">
    <property type="entry name" value="TPR-like_helical_dom_sf"/>
</dbReference>
<evidence type="ECO:0008006" key="5">
    <source>
        <dbReference type="Google" id="ProtNLM"/>
    </source>
</evidence>
<dbReference type="Pfam" id="PF13812">
    <property type="entry name" value="PPR_3"/>
    <property type="match status" value="1"/>
</dbReference>
<dbReference type="EMBL" id="LR031874">
    <property type="protein sequence ID" value="VDD23753.1"/>
    <property type="molecule type" value="Genomic_DNA"/>
</dbReference>
<feature type="repeat" description="PPR" evidence="3">
    <location>
        <begin position="192"/>
        <end position="226"/>
    </location>
</feature>
<dbReference type="GO" id="GO:0003729">
    <property type="term" value="F:mRNA binding"/>
    <property type="evidence" value="ECO:0007669"/>
    <property type="project" value="TreeGrafter"/>
</dbReference>
<feature type="repeat" description="PPR" evidence="3">
    <location>
        <begin position="511"/>
        <end position="545"/>
    </location>
</feature>
<feature type="repeat" description="PPR" evidence="3">
    <location>
        <begin position="156"/>
        <end position="191"/>
    </location>
</feature>
<feature type="repeat" description="PPR" evidence="3">
    <location>
        <begin position="367"/>
        <end position="401"/>
    </location>
</feature>
<dbReference type="Gene3D" id="1.25.40.10">
    <property type="entry name" value="Tetratricopeptide repeat domain"/>
    <property type="match status" value="6"/>
</dbReference>
<name>A0A3P6CYL7_BRAOL</name>
<feature type="repeat" description="PPR" evidence="3">
    <location>
        <begin position="297"/>
        <end position="331"/>
    </location>
</feature>
<accession>A0A3P6CYL7</accession>
<dbReference type="NCBIfam" id="TIGR00756">
    <property type="entry name" value="PPR"/>
    <property type="match status" value="13"/>
</dbReference>
<feature type="repeat" description="PPR" evidence="3">
    <location>
        <begin position="437"/>
        <end position="471"/>
    </location>
</feature>
<feature type="repeat" description="PPR" evidence="3">
    <location>
        <begin position="402"/>
        <end position="436"/>
    </location>
</feature>
<feature type="repeat" description="PPR" evidence="3">
    <location>
        <begin position="262"/>
        <end position="296"/>
    </location>
</feature>
<dbReference type="AlphaFoldDB" id="A0A3P6CYL7"/>
<dbReference type="Pfam" id="PF13041">
    <property type="entry name" value="PPR_2"/>
    <property type="match status" value="4"/>
</dbReference>
<dbReference type="PANTHER" id="PTHR47938">
    <property type="entry name" value="RESPIRATORY COMPLEX I CHAPERONE (CIA84), PUTATIVE (AFU_ORTHOLOGUE AFUA_2G06020)-RELATED"/>
    <property type="match status" value="1"/>
</dbReference>
<evidence type="ECO:0000256" key="2">
    <source>
        <dbReference type="ARBA" id="ARBA00022737"/>
    </source>
</evidence>
<sequence length="792" mass="90125">MRSQMFLRSVIQFYSKRPYTSSTTEFNISSEVITILSKTKPIEPALEPLVPFLSHKTITSVIKDHLNPQLGFRFFIWASRRERLRSKESFSLLIDMLSKENGCDLYWQTLEELKSSGVSVDSYCFLVLISAYANMGSAEKAVESFGRMKEFDCRPDVFTYNAVLRVMMRKEVFFMLAFAVYNEMLKCNCAPNRYTFGVLMDGLYKKGRMNDAQKMFDDMTARGILPDRVTYTILISGLCQRGSVEDARKLFHEMKEAGEAPDSVACNALLDGFCKLGRMVEAFELLRMFEKDGFVLGLRGCSSLIDGLFRGGRYDEGFELYEIMLKKNIKPDVVLCTILIQRLSKAGKIEDALKLLSSMPSQGIPPDTYCYNAVIKALCEQGLLEEARSLHLQMSETESFPDEFTHTILICSMCRNGLVRKAEEIFKEIEKRGCSPSVATFNALIDGLCKSGELKEARLLLHKMEVGRPASLFLRLSHSGNRSFDTMVESGSILKAYKDLAHLADAGNSPDIVTYNVLINGFCKAGNIDGALKLLNVLQLKGLSPDSVTYNTLINGLHRVGREEEAFKLFYAKDDFRHSPAVYKSLMTWSCRKRKITVAVSLWMKYLKKISCLDDETANEIEQCFKAGETERALRRLIELDTRREEFSFEPYTIWLIGLCQAGRFQEALMVFSVLREKKILVTPPSCVKLIHGLCKREQLDAAVDVFAYTLDNNFKLMPRVCNYLLSSLLQTRDRIEIVSQLTNRMELAGYDVDSMLRFRLLKRLRHRKSGVMIVDESLELEAEGKNDKDQV</sequence>
<proteinExistence type="inferred from homology"/>
<protein>
    <recommendedName>
        <fullName evidence="5">Pentacotripeptide-repeat region of PRORP domain-containing protein</fullName>
    </recommendedName>
</protein>
<feature type="repeat" description="PPR" evidence="3">
    <location>
        <begin position="121"/>
        <end position="155"/>
    </location>
</feature>
<evidence type="ECO:0000256" key="3">
    <source>
        <dbReference type="PROSITE-ProRule" id="PRU00708"/>
    </source>
</evidence>
<dbReference type="Pfam" id="PF01535">
    <property type="entry name" value="PPR"/>
    <property type="match status" value="3"/>
</dbReference>
<dbReference type="PROSITE" id="PS51375">
    <property type="entry name" value="PPR"/>
    <property type="match status" value="12"/>
</dbReference>
<feature type="repeat" description="PPR" evidence="3">
    <location>
        <begin position="332"/>
        <end position="366"/>
    </location>
</feature>
<feature type="repeat" description="PPR" evidence="3">
    <location>
        <begin position="227"/>
        <end position="261"/>
    </location>
</feature>
<organism evidence="4">
    <name type="scientific">Brassica oleracea</name>
    <name type="common">Wild cabbage</name>
    <dbReference type="NCBI Taxonomy" id="3712"/>
    <lineage>
        <taxon>Eukaryota</taxon>
        <taxon>Viridiplantae</taxon>
        <taxon>Streptophyta</taxon>
        <taxon>Embryophyta</taxon>
        <taxon>Tracheophyta</taxon>
        <taxon>Spermatophyta</taxon>
        <taxon>Magnoliopsida</taxon>
        <taxon>eudicotyledons</taxon>
        <taxon>Gunneridae</taxon>
        <taxon>Pentapetalae</taxon>
        <taxon>rosids</taxon>
        <taxon>malvids</taxon>
        <taxon>Brassicales</taxon>
        <taxon>Brassicaceae</taxon>
        <taxon>Brassiceae</taxon>
        <taxon>Brassica</taxon>
    </lineage>
</organism>
<gene>
    <name evidence="4" type="ORF">BOLC2T09665H</name>
</gene>
<dbReference type="PANTHER" id="PTHR47938:SF46">
    <property type="entry name" value="PENTACOTRIPEPTIDE-REPEAT REGION OF PRORP DOMAIN-CONTAINING PROTEIN"/>
    <property type="match status" value="1"/>
</dbReference>
<reference evidence="4" key="1">
    <citation type="submission" date="2018-11" db="EMBL/GenBank/DDBJ databases">
        <authorList>
            <consortium name="Genoscope - CEA"/>
            <person name="William W."/>
        </authorList>
    </citation>
    <scope>NUCLEOTIDE SEQUENCE</scope>
</reference>
<feature type="repeat" description="PPR" evidence="3">
    <location>
        <begin position="546"/>
        <end position="580"/>
    </location>
</feature>
<evidence type="ECO:0000313" key="4">
    <source>
        <dbReference type="EMBL" id="VDD23753.1"/>
    </source>
</evidence>
<keyword evidence="2" id="KW-0677">Repeat</keyword>
<dbReference type="InterPro" id="IPR002885">
    <property type="entry name" value="PPR_rpt"/>
</dbReference>
<comment type="similarity">
    <text evidence="1">Belongs to the PPR family. P subfamily.</text>
</comment>
<evidence type="ECO:0000256" key="1">
    <source>
        <dbReference type="ARBA" id="ARBA00007626"/>
    </source>
</evidence>